<organism evidence="2 3">
    <name type="scientific">Catenulispora acidiphila (strain DSM 44928 / JCM 14897 / NBRC 102108 / NRRL B-24433 / ID139908)</name>
    <dbReference type="NCBI Taxonomy" id="479433"/>
    <lineage>
        <taxon>Bacteria</taxon>
        <taxon>Bacillati</taxon>
        <taxon>Actinomycetota</taxon>
        <taxon>Actinomycetes</taxon>
        <taxon>Catenulisporales</taxon>
        <taxon>Catenulisporaceae</taxon>
        <taxon>Catenulispora</taxon>
    </lineage>
</organism>
<dbReference type="EMBL" id="CP001700">
    <property type="protein sequence ID" value="ACU71802.1"/>
    <property type="molecule type" value="Genomic_DNA"/>
</dbReference>
<dbReference type="InParanoid" id="C7Q2R0"/>
<proteinExistence type="predicted"/>
<reference evidence="2 3" key="1">
    <citation type="journal article" date="2009" name="Stand. Genomic Sci.">
        <title>Complete genome sequence of Catenulispora acidiphila type strain (ID 139908).</title>
        <authorList>
            <person name="Copeland A."/>
            <person name="Lapidus A."/>
            <person name="Glavina Del Rio T."/>
            <person name="Nolan M."/>
            <person name="Lucas S."/>
            <person name="Chen F."/>
            <person name="Tice H."/>
            <person name="Cheng J.F."/>
            <person name="Bruce D."/>
            <person name="Goodwin L."/>
            <person name="Pitluck S."/>
            <person name="Mikhailova N."/>
            <person name="Pati A."/>
            <person name="Ivanova N."/>
            <person name="Mavromatis K."/>
            <person name="Chen A."/>
            <person name="Palaniappan K."/>
            <person name="Chain P."/>
            <person name="Land M."/>
            <person name="Hauser L."/>
            <person name="Chang Y.J."/>
            <person name="Jeffries C.D."/>
            <person name="Chertkov O."/>
            <person name="Brettin T."/>
            <person name="Detter J.C."/>
            <person name="Han C."/>
            <person name="Ali Z."/>
            <person name="Tindall B.J."/>
            <person name="Goker M."/>
            <person name="Bristow J."/>
            <person name="Eisen J.A."/>
            <person name="Markowitz V."/>
            <person name="Hugenholtz P."/>
            <person name="Kyrpides N.C."/>
            <person name="Klenk H.P."/>
        </authorList>
    </citation>
    <scope>NUCLEOTIDE SEQUENCE [LARGE SCALE GENOMIC DNA]</scope>
    <source>
        <strain evidence="3">DSM 44928 / JCM 14897 / NBRC 102108 / NRRL B-24433 / ID139908</strain>
    </source>
</reference>
<evidence type="ECO:0000313" key="2">
    <source>
        <dbReference type="EMBL" id="ACU71802.1"/>
    </source>
</evidence>
<sequence length="135" mass="14877">MRGKVTGMSAQPIHSPRVMPKPARTPAAIRAVLVNAGEQGLVERFDAALDCAYTEAREANSLEPLNEMLTWWWAESISWCDPAKHKAFLAKVEGWRVNGIPDSERANPDDVLAILEAKGASRDALDKLRSLAARR</sequence>
<protein>
    <submittedName>
        <fullName evidence="2">Uncharacterized protein</fullName>
    </submittedName>
</protein>
<keyword evidence="3" id="KW-1185">Reference proteome</keyword>
<evidence type="ECO:0000313" key="3">
    <source>
        <dbReference type="Proteomes" id="UP000000851"/>
    </source>
</evidence>
<evidence type="ECO:0000256" key="1">
    <source>
        <dbReference type="SAM" id="MobiDB-lite"/>
    </source>
</evidence>
<dbReference type="InterPro" id="IPR046214">
    <property type="entry name" value="DUF6247"/>
</dbReference>
<dbReference type="KEGG" id="cai:Caci_2893"/>
<dbReference type="Pfam" id="PF19760">
    <property type="entry name" value="DUF6247"/>
    <property type="match status" value="1"/>
</dbReference>
<dbReference type="STRING" id="479433.Caci_2893"/>
<dbReference type="Proteomes" id="UP000000851">
    <property type="component" value="Chromosome"/>
</dbReference>
<accession>C7Q2R0</accession>
<dbReference type="HOGENOM" id="CLU_1881989_0_0_11"/>
<gene>
    <name evidence="2" type="ordered locus">Caci_2893</name>
</gene>
<dbReference type="AlphaFoldDB" id="C7Q2R0"/>
<feature type="region of interest" description="Disordered" evidence="1">
    <location>
        <begin position="1"/>
        <end position="21"/>
    </location>
</feature>
<name>C7Q2R0_CATAD</name>